<feature type="signal peptide" evidence="2">
    <location>
        <begin position="1"/>
        <end position="21"/>
    </location>
</feature>
<dbReference type="Proteomes" id="UP000652761">
    <property type="component" value="Unassembled WGS sequence"/>
</dbReference>
<keyword evidence="4" id="KW-1185">Reference proteome</keyword>
<keyword evidence="2" id="KW-0732">Signal</keyword>
<sequence>MNVPGFLLAAVLLLSAALSHADDHQFDAELHSVPGGSPSKDKGPSFPGGGGFGMPGGGYGIPGWGGGGGIPGFPGGPGGGGWGNMGGGWGAGYGGPGGGYARGGIVRGSVVCKDRGPCYGKKLICPAKCFTSYSRSGKNYGYGGGGGGCTIDCRKKCIAYC</sequence>
<feature type="region of interest" description="Disordered" evidence="1">
    <location>
        <begin position="29"/>
        <end position="49"/>
    </location>
</feature>
<name>A0A843UJN0_COLES</name>
<evidence type="ECO:0000313" key="3">
    <source>
        <dbReference type="EMBL" id="MQL83708.1"/>
    </source>
</evidence>
<reference evidence="3" key="1">
    <citation type="submission" date="2017-07" db="EMBL/GenBank/DDBJ databases">
        <title>Taro Niue Genome Assembly and Annotation.</title>
        <authorList>
            <person name="Atibalentja N."/>
            <person name="Keating K."/>
            <person name="Fields C.J."/>
        </authorList>
    </citation>
    <scope>NUCLEOTIDE SEQUENCE</scope>
    <source>
        <strain evidence="3">Niue_2</strain>
        <tissue evidence="3">Leaf</tissue>
    </source>
</reference>
<proteinExistence type="predicted"/>
<dbReference type="AlphaFoldDB" id="A0A843UJN0"/>
<dbReference type="EMBL" id="NMUH01000713">
    <property type="protein sequence ID" value="MQL83708.1"/>
    <property type="molecule type" value="Genomic_DNA"/>
</dbReference>
<gene>
    <name evidence="3" type="ORF">Taro_016204</name>
</gene>
<evidence type="ECO:0000256" key="2">
    <source>
        <dbReference type="SAM" id="SignalP"/>
    </source>
</evidence>
<feature type="chain" id="PRO_5032314823" evidence="2">
    <location>
        <begin position="22"/>
        <end position="161"/>
    </location>
</feature>
<dbReference type="OrthoDB" id="1107388at2759"/>
<comment type="caution">
    <text evidence="3">The sequence shown here is derived from an EMBL/GenBank/DDBJ whole genome shotgun (WGS) entry which is preliminary data.</text>
</comment>
<evidence type="ECO:0000313" key="4">
    <source>
        <dbReference type="Proteomes" id="UP000652761"/>
    </source>
</evidence>
<dbReference type="PANTHER" id="PTHR34789:SF1">
    <property type="entry name" value="EXPRESSED PROTEIN"/>
    <property type="match status" value="1"/>
</dbReference>
<dbReference type="PANTHER" id="PTHR34789">
    <property type="entry name" value="EXPRESSED PROTEIN"/>
    <property type="match status" value="1"/>
</dbReference>
<accession>A0A843UJN0</accession>
<organism evidence="3 4">
    <name type="scientific">Colocasia esculenta</name>
    <name type="common">Wild taro</name>
    <name type="synonym">Arum esculentum</name>
    <dbReference type="NCBI Taxonomy" id="4460"/>
    <lineage>
        <taxon>Eukaryota</taxon>
        <taxon>Viridiplantae</taxon>
        <taxon>Streptophyta</taxon>
        <taxon>Embryophyta</taxon>
        <taxon>Tracheophyta</taxon>
        <taxon>Spermatophyta</taxon>
        <taxon>Magnoliopsida</taxon>
        <taxon>Liliopsida</taxon>
        <taxon>Araceae</taxon>
        <taxon>Aroideae</taxon>
        <taxon>Colocasieae</taxon>
        <taxon>Colocasia</taxon>
    </lineage>
</organism>
<protein>
    <submittedName>
        <fullName evidence="3">Uncharacterized protein</fullName>
    </submittedName>
</protein>
<evidence type="ECO:0000256" key="1">
    <source>
        <dbReference type="SAM" id="MobiDB-lite"/>
    </source>
</evidence>